<sequence length="754" mass="79788">MKGMAERIAVPVRAWANNRTRARAGAGAKARTFSWSLALAASAALAQPAASAASLASSIPTPEQVRAAYRSSEAVLLDRHGVPVQSLRIDMKARRLDWVSFDDISPALPAAILQAEDQRFYEHGGVDWNAAAKAAWDNLFRTRPRGASTITMQLAALLDPALLPKSKGRSWGQKWDQIQAARELDAGWTKRQIIEAYLNLVSFRGELQGVGAASRGLFGKAPSGLNLTESAILASLLRAPSAAPRLVSQRACALARELRMPATCADIELRTAIALGRPQLAAGLAPAPQVAQQLLTGMAAGQSVRSTLDADVQRFAQGALRQQLMALTARNVNDGAVLVLDNASGDILAYVGNAGGAEVDGVAALRQAGSTLKPFLYQLALERRLLTAASLMDDSSFGIATGAGTYAPQNYDKGFKGYVSVRTSLASSLNVPAVRTLVMTGLDRFYARLRDVGLSSLTESADYYGYSLALGSAEVSLLELTNAYRTLANGGLYAPARLVATVDGLAGAGAGGRAGGSAASKPLRVLDARTSFIIGDILADRAARSTTFGLKNELATTFWSAVKTGTSKDMRDNWCIGYSDRYTVGVWVGNFDGQAMWDVSGVTGAAPVWRDVMDYLHHGQPSRAPAAPAGVVRRQVTWQPALEPTRAEWFLAGTDTAVVALLQDSDSGQPPAIVYPSPGSVIAIDPDIPPGRERVMFHAQAAQGLTWRLNGAALAAASADFPWTPQPGTHELALVDAADKVVASSRFQVRGNAR</sequence>
<keyword evidence="16" id="KW-1185">Reference proteome</keyword>
<keyword evidence="9" id="KW-0511">Multifunctional enzyme</keyword>
<dbReference type="InterPro" id="IPR001460">
    <property type="entry name" value="PCN-bd_Tpept"/>
</dbReference>
<evidence type="ECO:0000256" key="1">
    <source>
        <dbReference type="ARBA" id="ARBA00004752"/>
    </source>
</evidence>
<protein>
    <recommendedName>
        <fullName evidence="10">peptidoglycan glycosyltransferase</fullName>
        <ecNumber evidence="10">2.4.99.28</ecNumber>
    </recommendedName>
</protein>
<evidence type="ECO:0000259" key="13">
    <source>
        <dbReference type="Pfam" id="PF00912"/>
    </source>
</evidence>
<dbReference type="Pfam" id="PF00912">
    <property type="entry name" value="Transgly"/>
    <property type="match status" value="1"/>
</dbReference>
<evidence type="ECO:0000256" key="11">
    <source>
        <dbReference type="ARBA" id="ARBA00049902"/>
    </source>
</evidence>
<comment type="pathway">
    <text evidence="1">Cell wall biogenesis; peptidoglycan biosynthesis.</text>
</comment>
<keyword evidence="5" id="KW-0645">Protease</keyword>
<evidence type="ECO:0000256" key="2">
    <source>
        <dbReference type="ARBA" id="ARBA00007090"/>
    </source>
</evidence>
<evidence type="ECO:0000256" key="9">
    <source>
        <dbReference type="ARBA" id="ARBA00023268"/>
    </source>
</evidence>
<keyword evidence="8" id="KW-0378">Hydrolase</keyword>
<dbReference type="SUPFAM" id="SSF53955">
    <property type="entry name" value="Lysozyme-like"/>
    <property type="match status" value="1"/>
</dbReference>
<evidence type="ECO:0000313" key="15">
    <source>
        <dbReference type="EMBL" id="WQH03032.1"/>
    </source>
</evidence>
<dbReference type="InterPro" id="IPR001264">
    <property type="entry name" value="Glyco_trans_51"/>
</dbReference>
<feature type="domain" description="Glycosyl transferase family 51" evidence="13">
    <location>
        <begin position="92"/>
        <end position="252"/>
    </location>
</feature>
<keyword evidence="4" id="KW-0121">Carboxypeptidase</keyword>
<dbReference type="EC" id="2.4.99.28" evidence="10"/>
<dbReference type="NCBIfam" id="TIGR02073">
    <property type="entry name" value="PBP_1c"/>
    <property type="match status" value="1"/>
</dbReference>
<dbReference type="Pfam" id="PF06832">
    <property type="entry name" value="BiPBP_C"/>
    <property type="match status" value="1"/>
</dbReference>
<evidence type="ECO:0000256" key="3">
    <source>
        <dbReference type="ARBA" id="ARBA00007739"/>
    </source>
</evidence>
<keyword evidence="6" id="KW-0328">Glycosyltransferase</keyword>
<evidence type="ECO:0000256" key="6">
    <source>
        <dbReference type="ARBA" id="ARBA00022676"/>
    </source>
</evidence>
<evidence type="ECO:0000313" key="16">
    <source>
        <dbReference type="Proteomes" id="UP001326110"/>
    </source>
</evidence>
<dbReference type="InterPro" id="IPR009647">
    <property type="entry name" value="PBP_C"/>
</dbReference>
<name>A0ABZ0XUS8_9BURK</name>
<evidence type="ECO:0000256" key="5">
    <source>
        <dbReference type="ARBA" id="ARBA00022670"/>
    </source>
</evidence>
<gene>
    <name evidence="15" type="primary">pbpC</name>
    <name evidence="15" type="ORF">SR858_18450</name>
</gene>
<dbReference type="Gene3D" id="3.40.710.10">
    <property type="entry name" value="DD-peptidase/beta-lactamase superfamily"/>
    <property type="match status" value="1"/>
</dbReference>
<comment type="similarity">
    <text evidence="2">In the C-terminal section; belongs to the transpeptidase family.</text>
</comment>
<proteinExistence type="inferred from homology"/>
<dbReference type="InterPro" id="IPR012338">
    <property type="entry name" value="Beta-lactam/transpept-like"/>
</dbReference>
<keyword evidence="7" id="KW-0808">Transferase</keyword>
<dbReference type="PANTHER" id="PTHR32282">
    <property type="entry name" value="BINDING PROTEIN TRANSPEPTIDASE, PUTATIVE-RELATED"/>
    <property type="match status" value="1"/>
</dbReference>
<dbReference type="RefSeq" id="WP_322533715.1">
    <property type="nucleotide sequence ID" value="NZ_CP140152.1"/>
</dbReference>
<dbReference type="PANTHER" id="PTHR32282:SF15">
    <property type="entry name" value="PENICILLIN-BINDING PROTEIN 1C"/>
    <property type="match status" value="1"/>
</dbReference>
<evidence type="ECO:0000256" key="7">
    <source>
        <dbReference type="ARBA" id="ARBA00022679"/>
    </source>
</evidence>
<feature type="domain" description="Penicillin-binding C-terminal" evidence="14">
    <location>
        <begin position="663"/>
        <end position="738"/>
    </location>
</feature>
<dbReference type="Pfam" id="PF00905">
    <property type="entry name" value="Transpeptidase"/>
    <property type="match status" value="1"/>
</dbReference>
<dbReference type="InterPro" id="IPR023346">
    <property type="entry name" value="Lysozyme-like_dom_sf"/>
</dbReference>
<evidence type="ECO:0000259" key="12">
    <source>
        <dbReference type="Pfam" id="PF00905"/>
    </source>
</evidence>
<evidence type="ECO:0000256" key="8">
    <source>
        <dbReference type="ARBA" id="ARBA00022801"/>
    </source>
</evidence>
<accession>A0ABZ0XUS8</accession>
<evidence type="ECO:0000256" key="4">
    <source>
        <dbReference type="ARBA" id="ARBA00022645"/>
    </source>
</evidence>
<evidence type="ECO:0000256" key="10">
    <source>
        <dbReference type="ARBA" id="ARBA00044770"/>
    </source>
</evidence>
<dbReference type="SUPFAM" id="SSF56601">
    <property type="entry name" value="beta-lactamase/transpeptidase-like"/>
    <property type="match status" value="1"/>
</dbReference>
<dbReference type="InterPro" id="IPR011815">
    <property type="entry name" value="PBP_1c"/>
</dbReference>
<dbReference type="InterPro" id="IPR050396">
    <property type="entry name" value="Glycosyltr_51/Transpeptidase"/>
</dbReference>
<evidence type="ECO:0000259" key="14">
    <source>
        <dbReference type="Pfam" id="PF06832"/>
    </source>
</evidence>
<comment type="catalytic activity">
    <reaction evidence="11">
        <text>[GlcNAc-(1-&gt;4)-Mur2Ac(oyl-L-Ala-gamma-D-Glu-L-Lys-D-Ala-D-Ala)](n)-di-trans,octa-cis-undecaprenyl diphosphate + beta-D-GlcNAc-(1-&gt;4)-Mur2Ac(oyl-L-Ala-gamma-D-Glu-L-Lys-D-Ala-D-Ala)-di-trans,octa-cis-undecaprenyl diphosphate = [GlcNAc-(1-&gt;4)-Mur2Ac(oyl-L-Ala-gamma-D-Glu-L-Lys-D-Ala-D-Ala)](n+1)-di-trans,octa-cis-undecaprenyl diphosphate + di-trans,octa-cis-undecaprenyl diphosphate + H(+)</text>
        <dbReference type="Rhea" id="RHEA:23708"/>
        <dbReference type="Rhea" id="RHEA-COMP:9602"/>
        <dbReference type="Rhea" id="RHEA-COMP:9603"/>
        <dbReference type="ChEBI" id="CHEBI:15378"/>
        <dbReference type="ChEBI" id="CHEBI:58405"/>
        <dbReference type="ChEBI" id="CHEBI:60033"/>
        <dbReference type="ChEBI" id="CHEBI:78435"/>
        <dbReference type="EC" id="2.4.99.28"/>
    </reaction>
</comment>
<organism evidence="15 16">
    <name type="scientific">Duganella zoogloeoides</name>
    <dbReference type="NCBI Taxonomy" id="75659"/>
    <lineage>
        <taxon>Bacteria</taxon>
        <taxon>Pseudomonadati</taxon>
        <taxon>Pseudomonadota</taxon>
        <taxon>Betaproteobacteria</taxon>
        <taxon>Burkholderiales</taxon>
        <taxon>Oxalobacteraceae</taxon>
        <taxon>Telluria group</taxon>
        <taxon>Duganella</taxon>
    </lineage>
</organism>
<dbReference type="InterPro" id="IPR036950">
    <property type="entry name" value="PBP_transglycosylase"/>
</dbReference>
<feature type="domain" description="Penicillin-binding protein transpeptidase" evidence="12">
    <location>
        <begin position="335"/>
        <end position="589"/>
    </location>
</feature>
<comment type="similarity">
    <text evidence="3">In the N-terminal section; belongs to the glycosyltransferase 51 family.</text>
</comment>
<reference evidence="15 16" key="1">
    <citation type="submission" date="2023-11" db="EMBL/GenBank/DDBJ databases">
        <title>MicrobeMod: A computational toolkit for identifying prokaryotic methylation and restriction-modification with nanopore sequencing.</title>
        <authorList>
            <person name="Crits-Christoph A."/>
            <person name="Kang S.C."/>
            <person name="Lee H."/>
            <person name="Ostrov N."/>
        </authorList>
    </citation>
    <scope>NUCLEOTIDE SEQUENCE [LARGE SCALE GENOMIC DNA]</scope>
    <source>
        <strain evidence="15 16">ATCC 25935</strain>
    </source>
</reference>
<dbReference type="Proteomes" id="UP001326110">
    <property type="component" value="Chromosome"/>
</dbReference>
<dbReference type="EMBL" id="CP140152">
    <property type="protein sequence ID" value="WQH03032.1"/>
    <property type="molecule type" value="Genomic_DNA"/>
</dbReference>
<dbReference type="Gene3D" id="1.10.3810.10">
    <property type="entry name" value="Biosynthetic peptidoglycan transglycosylase-like"/>
    <property type="match status" value="1"/>
</dbReference>